<evidence type="ECO:0000313" key="2">
    <source>
        <dbReference type="Proteomes" id="UP000078343"/>
    </source>
</evidence>
<evidence type="ECO:0000313" key="1">
    <source>
        <dbReference type="EMBL" id="OAP60502.1"/>
    </source>
</evidence>
<gene>
    <name evidence="1" type="ORF">AYL99_05504</name>
</gene>
<accession>A0A178ZLH4</accession>
<dbReference type="GeneID" id="30009672"/>
<dbReference type="EMBL" id="LVYI01000004">
    <property type="protein sequence ID" value="OAP60502.1"/>
    <property type="molecule type" value="Genomic_DNA"/>
</dbReference>
<dbReference type="STRING" id="1367422.A0A178ZLH4"/>
<dbReference type="Proteomes" id="UP000078343">
    <property type="component" value="Unassembled WGS sequence"/>
</dbReference>
<name>A0A178ZLH4_9EURO</name>
<keyword evidence="2" id="KW-1185">Reference proteome</keyword>
<dbReference type="RefSeq" id="XP_018693869.1">
    <property type="nucleotide sequence ID" value="XM_018837016.1"/>
</dbReference>
<protein>
    <submittedName>
        <fullName evidence="1">Uncharacterized protein</fullName>
    </submittedName>
</protein>
<proteinExistence type="predicted"/>
<sequence>MDYTAVCSFFGSSIFHGELWGNFRDAQLQLDLLLLSIGDQQDHAKAEAFLLQAITFLLQGKHADSQAWLDKIGEIPGISPRWFFRKSSYQILNVAMSRSPVVTWPLHRLSSPVFEVWDSASYPASAVKPFMAASKKLRQHALPIDLFEQDLFCFVFGISHLGFRAQECQYWKAGGREACDGLEEMEDFILMLEGEQFSYAVLRKRALELQLYMTESSLQRLLVEANRALPSLNKDVFAHRLNDVWKLCEERGDDLGVAGCAIMTGDNLVSGQHTSPVFLNMQVGDRLDEIHLRTAEAGYLTPLLDIHSAPVNDHGCAPQGTFEEMMAENVPQHSSLTGTDPAKIAEIERIQAAWKIYDKADYIYQQKANLRGLGAVKLRRACLLSMMLSSAGVMWADHRHFSQLKSRIEKLLIDAGEVFSACGDTIHEKLAKVHLFITEQLSTGSAEKARETGATAEGDRATMLQWYFVCFTQRLGDYYRYFCSSQYGIHCHEIARLLCLRSPTLRFVWFQSVDAITEFSMAFGFSQVAKASIASMLDGLPPLLERLEAAERINADDVEVALCCKNLRWYIVQRLMRRVLSAYTLVGDFTEEGENVLNRLSGQLNDSPEQDFETVDLDTKDLISIYRERRRCSRLLEDGHQSSFNEVAQQMVNIYTQRPSFDVLEQCCSFMIEISDNSIPMRQFTERFVQLDLQQLSYFHDKQTFCKLNGASDEQMEAGNYVMEIFLLERAMGICVSMKRWKNASQIMAGLLKKLPEYATSVYCPTSSMPWQRRLWAGLIAEHEGRYHDALRLFFQSWYFATIGSTQDMDIEQKRFQMSFSDFARIYTCIARLCIYIRTQRFSLPALESALDRDPNDSYLLLSATSKKHIPPERADETAIEWLELGRARNTMTLLNLWKSDQPDSDLSQWLELSRKMTLWTELQSCGTMRTQAEEEEFLQLDREADQIQNFLIDNLGVVRNEMGEASHRHKFATLCSSLPNARKREARRCFRSIAGWSETPAGPCSKRRVTLPHHVAATLLSQPSPPPLRSGNPPKQRASYKVWHGGAGCLQVLRKQR</sequence>
<dbReference type="AlphaFoldDB" id="A0A178ZLH4"/>
<organism evidence="1 2">
    <name type="scientific">Fonsecaea erecta</name>
    <dbReference type="NCBI Taxonomy" id="1367422"/>
    <lineage>
        <taxon>Eukaryota</taxon>
        <taxon>Fungi</taxon>
        <taxon>Dikarya</taxon>
        <taxon>Ascomycota</taxon>
        <taxon>Pezizomycotina</taxon>
        <taxon>Eurotiomycetes</taxon>
        <taxon>Chaetothyriomycetidae</taxon>
        <taxon>Chaetothyriales</taxon>
        <taxon>Herpotrichiellaceae</taxon>
        <taxon>Fonsecaea</taxon>
    </lineage>
</organism>
<dbReference type="OrthoDB" id="5040840at2759"/>
<reference evidence="1 2" key="1">
    <citation type="submission" date="2016-04" db="EMBL/GenBank/DDBJ databases">
        <title>Draft genome of Fonsecaea erecta CBS 125763.</title>
        <authorList>
            <person name="Weiss V.A."/>
            <person name="Vicente V.A."/>
            <person name="Raittz R.T."/>
            <person name="Moreno L.F."/>
            <person name="De Souza E.M."/>
            <person name="Pedrosa F.O."/>
            <person name="Steffens M.B."/>
            <person name="Faoro H."/>
            <person name="Tadra-Sfeir M.Z."/>
            <person name="Najafzadeh M.J."/>
            <person name="Felipe M.S."/>
            <person name="Teixeira M."/>
            <person name="Sun J."/>
            <person name="Xi L."/>
            <person name="Gomes R."/>
            <person name="De Azevedo C.M."/>
            <person name="Salgado C.G."/>
            <person name="Da Silva M.B."/>
            <person name="Nascimento M.F."/>
            <person name="Queiroz-Telles F."/>
            <person name="Attili D.S."/>
            <person name="Gorbushina A."/>
        </authorList>
    </citation>
    <scope>NUCLEOTIDE SEQUENCE [LARGE SCALE GENOMIC DNA]</scope>
    <source>
        <strain evidence="1 2">CBS 125763</strain>
    </source>
</reference>
<comment type="caution">
    <text evidence="1">The sequence shown here is derived from an EMBL/GenBank/DDBJ whole genome shotgun (WGS) entry which is preliminary data.</text>
</comment>